<comment type="similarity">
    <text evidence="1 8">Belongs to the phage and mitochondrial RNA polymerase family.</text>
</comment>
<dbReference type="FunFam" id="1.10.150.20:FF:000041">
    <property type="entry name" value="DNA-directed RNA polymerase"/>
    <property type="match status" value="1"/>
</dbReference>
<evidence type="ECO:0000256" key="7">
    <source>
        <dbReference type="ARBA" id="ARBA00048552"/>
    </source>
</evidence>
<dbReference type="AlphaFoldDB" id="A0A8J8P4Y3"/>
<protein>
    <recommendedName>
        <fullName evidence="2 8">DNA-directed RNA polymerase</fullName>
        <ecNumber evidence="2 8">2.7.7.6</ecNumber>
    </recommendedName>
</protein>
<dbReference type="GO" id="GO:0003677">
    <property type="term" value="F:DNA binding"/>
    <property type="evidence" value="ECO:0007669"/>
    <property type="project" value="InterPro"/>
</dbReference>
<evidence type="ECO:0000256" key="1">
    <source>
        <dbReference type="ARBA" id="ARBA00009493"/>
    </source>
</evidence>
<comment type="catalytic activity">
    <reaction evidence="7 8">
        <text>RNA(n) + a ribonucleoside 5'-triphosphate = RNA(n+1) + diphosphate</text>
        <dbReference type="Rhea" id="RHEA:21248"/>
        <dbReference type="Rhea" id="RHEA-COMP:14527"/>
        <dbReference type="Rhea" id="RHEA-COMP:17342"/>
        <dbReference type="ChEBI" id="CHEBI:33019"/>
        <dbReference type="ChEBI" id="CHEBI:61557"/>
        <dbReference type="ChEBI" id="CHEBI:140395"/>
        <dbReference type="EC" id="2.7.7.6"/>
    </reaction>
</comment>
<evidence type="ECO:0000256" key="9">
    <source>
        <dbReference type="SAM" id="MobiDB-lite"/>
    </source>
</evidence>
<evidence type="ECO:0000256" key="8">
    <source>
        <dbReference type="RuleBase" id="RU003805"/>
    </source>
</evidence>
<dbReference type="Gene3D" id="1.10.150.20">
    <property type="entry name" value="5' to 3' exonuclease, C-terminal subdomain"/>
    <property type="match status" value="1"/>
</dbReference>
<dbReference type="Pfam" id="PF00940">
    <property type="entry name" value="RNA_pol"/>
    <property type="match status" value="1"/>
</dbReference>
<keyword evidence="6 8" id="KW-0804">Transcription</keyword>
<dbReference type="PANTHER" id="PTHR10102">
    <property type="entry name" value="DNA-DIRECTED RNA POLYMERASE, MITOCHONDRIAL"/>
    <property type="match status" value="1"/>
</dbReference>
<evidence type="ECO:0000256" key="2">
    <source>
        <dbReference type="ARBA" id="ARBA00012418"/>
    </source>
</evidence>
<name>A0A8J8P4Y3_HALGN</name>
<keyword evidence="12" id="KW-1185">Reference proteome</keyword>
<comment type="caution">
    <text evidence="11">The sequence shown here is derived from an EMBL/GenBank/DDBJ whole genome shotgun (WGS) entry which is preliminary data.</text>
</comment>
<dbReference type="SMART" id="SM01311">
    <property type="entry name" value="RPOL_N"/>
    <property type="match status" value="1"/>
</dbReference>
<dbReference type="EC" id="2.7.7.6" evidence="2 8"/>
<dbReference type="GO" id="GO:0034245">
    <property type="term" value="C:mitochondrial DNA-directed RNA polymerase complex"/>
    <property type="evidence" value="ECO:0007669"/>
    <property type="project" value="TreeGrafter"/>
</dbReference>
<evidence type="ECO:0000313" key="11">
    <source>
        <dbReference type="EMBL" id="TNV86069.1"/>
    </source>
</evidence>
<evidence type="ECO:0000256" key="3">
    <source>
        <dbReference type="ARBA" id="ARBA00022478"/>
    </source>
</evidence>
<accession>A0A8J8P4Y3</accession>
<evidence type="ECO:0000256" key="5">
    <source>
        <dbReference type="ARBA" id="ARBA00022695"/>
    </source>
</evidence>
<keyword evidence="4 8" id="KW-0808">Transferase</keyword>
<dbReference type="InterPro" id="IPR002092">
    <property type="entry name" value="DNA-dir_Rpol_phage-type"/>
</dbReference>
<organism evidence="11 12">
    <name type="scientific">Halteria grandinella</name>
    <dbReference type="NCBI Taxonomy" id="5974"/>
    <lineage>
        <taxon>Eukaryota</taxon>
        <taxon>Sar</taxon>
        <taxon>Alveolata</taxon>
        <taxon>Ciliophora</taxon>
        <taxon>Intramacronucleata</taxon>
        <taxon>Spirotrichea</taxon>
        <taxon>Stichotrichia</taxon>
        <taxon>Sporadotrichida</taxon>
        <taxon>Halteriidae</taxon>
        <taxon>Halteria</taxon>
    </lineage>
</organism>
<dbReference type="Proteomes" id="UP000785679">
    <property type="component" value="Unassembled WGS sequence"/>
</dbReference>
<comment type="function">
    <text evidence="8">DNA-dependent RNA polymerase catalyzes the transcription of DNA into RNA using the four ribonucleoside triphosphates as substrates.</text>
</comment>
<dbReference type="InterPro" id="IPR043502">
    <property type="entry name" value="DNA/RNA_pol_sf"/>
</dbReference>
<dbReference type="GO" id="GO:0003899">
    <property type="term" value="F:DNA-directed RNA polymerase activity"/>
    <property type="evidence" value="ECO:0007669"/>
    <property type="project" value="UniProtKB-EC"/>
</dbReference>
<dbReference type="PROSITE" id="PS00489">
    <property type="entry name" value="RNA_POL_PHAGE_2"/>
    <property type="match status" value="1"/>
</dbReference>
<feature type="region of interest" description="Disordered" evidence="9">
    <location>
        <begin position="163"/>
        <end position="191"/>
    </location>
</feature>
<dbReference type="Gene3D" id="1.10.1320.10">
    <property type="entry name" value="DNA-directed RNA polymerase, N-terminal domain"/>
    <property type="match status" value="1"/>
</dbReference>
<dbReference type="InterPro" id="IPR037159">
    <property type="entry name" value="RNA_POL_N_sf"/>
</dbReference>
<dbReference type="Gene3D" id="1.10.287.280">
    <property type="match status" value="1"/>
</dbReference>
<dbReference type="EMBL" id="RRYP01001338">
    <property type="protein sequence ID" value="TNV86069.1"/>
    <property type="molecule type" value="Genomic_DNA"/>
</dbReference>
<keyword evidence="5 8" id="KW-0548">Nucleotidyltransferase</keyword>
<dbReference type="OrthoDB" id="276422at2759"/>
<keyword evidence="3 8" id="KW-0240">DNA-directed RNA polymerase</keyword>
<feature type="domain" description="DNA-directed RNA polymerase N-terminal" evidence="10">
    <location>
        <begin position="14"/>
        <end position="356"/>
    </location>
</feature>
<reference evidence="11" key="1">
    <citation type="submission" date="2019-06" db="EMBL/GenBank/DDBJ databases">
        <authorList>
            <person name="Zheng W."/>
        </authorList>
    </citation>
    <scope>NUCLEOTIDE SEQUENCE</scope>
    <source>
        <strain evidence="11">QDHG01</strain>
    </source>
</reference>
<dbReference type="InterPro" id="IPR029262">
    <property type="entry name" value="RPOL_N"/>
</dbReference>
<gene>
    <name evidence="11" type="ORF">FGO68_gene5782</name>
</gene>
<dbReference type="PANTHER" id="PTHR10102:SF0">
    <property type="entry name" value="DNA-DIRECTED RNA POLYMERASE, MITOCHONDRIAL"/>
    <property type="match status" value="1"/>
</dbReference>
<dbReference type="InterPro" id="IPR046950">
    <property type="entry name" value="DNA-dir_Rpol_C_phage-type"/>
</dbReference>
<evidence type="ECO:0000256" key="4">
    <source>
        <dbReference type="ARBA" id="ARBA00022679"/>
    </source>
</evidence>
<proteinExistence type="inferred from homology"/>
<dbReference type="GO" id="GO:0006390">
    <property type="term" value="P:mitochondrial transcription"/>
    <property type="evidence" value="ECO:0007669"/>
    <property type="project" value="TreeGrafter"/>
</dbReference>
<dbReference type="SUPFAM" id="SSF56672">
    <property type="entry name" value="DNA/RNA polymerases"/>
    <property type="match status" value="1"/>
</dbReference>
<dbReference type="PROSITE" id="PS00900">
    <property type="entry name" value="RNA_POL_PHAGE_1"/>
    <property type="match status" value="1"/>
</dbReference>
<evidence type="ECO:0000256" key="6">
    <source>
        <dbReference type="ARBA" id="ARBA00023163"/>
    </source>
</evidence>
<evidence type="ECO:0000259" key="10">
    <source>
        <dbReference type="SMART" id="SM01311"/>
    </source>
</evidence>
<evidence type="ECO:0000313" key="12">
    <source>
        <dbReference type="Proteomes" id="UP000785679"/>
    </source>
</evidence>
<sequence>MPHPGKENPMNLFQRQLKIEELSFELSQAKYKQSLDSLIKIGRADQLSVSHRYIISWMKLLEDAISEQQKIFIQRGNLDPQRSKIGYHLIQMPSEKIASMCVLHLMKHLFRQFIHDIRQYEEDENLRTNDDSGVQNPQEVKIPAVQLFDELGKLFDKELRQSVVTSSNNKDKHNSAAQEEMDESQMQGDGNEYQSIEGATRSAHEGMNKRIQQHLFVDDSTHSQMQRDTKLKIGAFLTNLMCKNLKYKVGKKSYLLLKPQVLKESNKKYLGYIIFNKSFIETFIGELDKIHDLSLQLERSLPMVYQPAPWKNFLFGGYYLKQTKMAKVIPNFNEAIRYLQRSDMSSMCHVLDILGKVKWRINRPILEIIEYVWSIGGGLGEVPKRFNERAITPEMIKDANFREKLKLLKEHQKNRETHALRCEFLLRLSIAMSFKSVDQLYFPHNMDFRGRVYPIPPHLNHMGADVNRGLLEFAEGAPLGKEGLYWLKVHLANKIGKDKLPLVDRAAYAESIMDQVHRCAEDPKNNLDWLQSDNPWQTLGCMFELSRAMKAPNPEEYISHTPVHVDGSCNGMQHYAALGRDDRGARQVNLADSERPGDVYTAILKLVIAQIENERDPVLLEVAEGLKGNVTRKVIKQTVMTSVYGVTFIGARKQIQRQLKDKRLYETNGDLYKASQYLAKITIKCIGDLFRDANQIKEWFSKCAKVVAGTGEPVKWITPLGLPCVQPYKSQSQKNIISTVIQSLSIVENLDDQPVNKQKQNSAFPPNFVHSLDSTHMMYTALECEKQQIVFAAVHDSFWAHASNISPMNRILRQQFIKLHGSPLLEGLFENFTSRYPKENFPQIPKRGVFELGEIEKSTYFFS</sequence>
<dbReference type="Pfam" id="PF14700">
    <property type="entry name" value="RPOL_N"/>
    <property type="match status" value="1"/>
</dbReference>